<protein>
    <recommendedName>
        <fullName evidence="9">T-box domain-containing protein</fullName>
    </recommendedName>
</protein>
<feature type="compositionally biased region" description="Polar residues" evidence="8">
    <location>
        <begin position="581"/>
        <end position="603"/>
    </location>
</feature>
<evidence type="ECO:0000256" key="5">
    <source>
        <dbReference type="ARBA" id="ARBA00023163"/>
    </source>
</evidence>
<reference evidence="10" key="1">
    <citation type="submission" date="2024-04" db="UniProtKB">
        <authorList>
            <consortium name="EnsemblMetazoa"/>
        </authorList>
    </citation>
    <scope>IDENTIFICATION</scope>
    <source>
        <strain evidence="10">EBRO</strain>
    </source>
</reference>
<evidence type="ECO:0000313" key="11">
    <source>
        <dbReference type="Proteomes" id="UP000075880"/>
    </source>
</evidence>
<dbReference type="PROSITE" id="PS50252">
    <property type="entry name" value="TBOX_3"/>
    <property type="match status" value="1"/>
</dbReference>
<evidence type="ECO:0000256" key="7">
    <source>
        <dbReference type="PROSITE-ProRule" id="PRU00201"/>
    </source>
</evidence>
<evidence type="ECO:0000256" key="8">
    <source>
        <dbReference type="SAM" id="MobiDB-lite"/>
    </source>
</evidence>
<keyword evidence="4 7" id="KW-0238">DNA-binding</keyword>
<dbReference type="CDD" id="cd20192">
    <property type="entry name" value="T-box_TBXT_TBX19-like"/>
    <property type="match status" value="1"/>
</dbReference>
<dbReference type="SMART" id="SM00425">
    <property type="entry name" value="TBOX"/>
    <property type="match status" value="1"/>
</dbReference>
<dbReference type="InterPro" id="IPR008967">
    <property type="entry name" value="p53-like_TF_DNA-bd_sf"/>
</dbReference>
<feature type="compositionally biased region" description="Low complexity" evidence="8">
    <location>
        <begin position="393"/>
        <end position="406"/>
    </location>
</feature>
<keyword evidence="2" id="KW-0217">Developmental protein</keyword>
<sequence length="625" mass="67398">MRSVEEMATSHILSAIDPVITGSANTPPGGGQGSGMNGGEPGSVANGSMGSNGGATVGSSLIQTGTAVGRTNGDRNLSVTLDDRELWLRFQNLTNEMIVTKNGRRMFPVVKVTATGLDPTAMYTVLLEFSQVDSHRWKYVNGEWVAGGKAEAPPPNPVYVHPESPNFGQHWMKEPISFAKVKLTNKTNGNGQIMLNSLHKYEPRVHLVQVVSDGRDQRNVHTYPFPETQFIAVTAYQNEEVTSLKIKYNPFAKAFLDAKERPDSVYSRESSTYGWLNFHPSYATAQSPLQAQVDRSYQHSHAVQRTNRVAPYTTQRSRNTSGSSSPQHVSSYLPLDSVSTPVFSSYPSTWQTQTTSSGSYWSNPAVGTVQTGVNPGSPNSVAPNISPTPSNGSPSYATSSPTYPASHPALTPQHPQYVPVSGAQMEGVYQPAGSPQQVYTPPSHQIYHPIPTQVSPNHQQYGNVLNAPSITNLGYSTSWHAASDFSVYQSTYHYPTAEYIPMIGEINTYNHPSDITELTSVGASHRHMEPATSSSLQYHAHHHPHHLSEGSSLMASHHHHGQGVQCSESNQSPEPAPGTVALNSVASSPNAAGSNQLSQQSPGRTALNAVGSAWTPLTPPQTTSI</sequence>
<dbReference type="InterPro" id="IPR036960">
    <property type="entry name" value="T-box_sf"/>
</dbReference>
<feature type="region of interest" description="Disordered" evidence="8">
    <location>
        <begin position="18"/>
        <end position="58"/>
    </location>
</feature>
<dbReference type="GO" id="GO:0001708">
    <property type="term" value="P:cell fate specification"/>
    <property type="evidence" value="ECO:0007669"/>
    <property type="project" value="TreeGrafter"/>
</dbReference>
<evidence type="ECO:0000256" key="4">
    <source>
        <dbReference type="ARBA" id="ARBA00023125"/>
    </source>
</evidence>
<dbReference type="Pfam" id="PF00907">
    <property type="entry name" value="T-box"/>
    <property type="match status" value="1"/>
</dbReference>
<evidence type="ECO:0000256" key="1">
    <source>
        <dbReference type="ARBA" id="ARBA00004123"/>
    </source>
</evidence>
<name>A0AAG5DSI6_ANOAO</name>
<dbReference type="GO" id="GO:0000981">
    <property type="term" value="F:DNA-binding transcription factor activity, RNA polymerase II-specific"/>
    <property type="evidence" value="ECO:0007669"/>
    <property type="project" value="TreeGrafter"/>
</dbReference>
<dbReference type="FunFam" id="2.60.40.820:FF:000002">
    <property type="entry name" value="T-box transcription factor Brachyury"/>
    <property type="match status" value="1"/>
</dbReference>
<keyword evidence="11" id="KW-1185">Reference proteome</keyword>
<dbReference type="GO" id="GO:0000978">
    <property type="term" value="F:RNA polymerase II cis-regulatory region sequence-specific DNA binding"/>
    <property type="evidence" value="ECO:0007669"/>
    <property type="project" value="InterPro"/>
</dbReference>
<organism evidence="10 11">
    <name type="scientific">Anopheles atroparvus</name>
    <name type="common">European mosquito</name>
    <dbReference type="NCBI Taxonomy" id="41427"/>
    <lineage>
        <taxon>Eukaryota</taxon>
        <taxon>Metazoa</taxon>
        <taxon>Ecdysozoa</taxon>
        <taxon>Arthropoda</taxon>
        <taxon>Hexapoda</taxon>
        <taxon>Insecta</taxon>
        <taxon>Pterygota</taxon>
        <taxon>Neoptera</taxon>
        <taxon>Endopterygota</taxon>
        <taxon>Diptera</taxon>
        <taxon>Nematocera</taxon>
        <taxon>Culicoidea</taxon>
        <taxon>Culicidae</taxon>
        <taxon>Anophelinae</taxon>
        <taxon>Anopheles</taxon>
    </lineage>
</organism>
<dbReference type="PROSITE" id="PS01283">
    <property type="entry name" value="TBOX_1"/>
    <property type="match status" value="1"/>
</dbReference>
<dbReference type="PRINTS" id="PR00937">
    <property type="entry name" value="TBOX"/>
</dbReference>
<dbReference type="PRINTS" id="PR00938">
    <property type="entry name" value="BRACHYURY"/>
</dbReference>
<dbReference type="GO" id="GO:0003007">
    <property type="term" value="P:heart morphogenesis"/>
    <property type="evidence" value="ECO:0007669"/>
    <property type="project" value="TreeGrafter"/>
</dbReference>
<keyword evidence="6 7" id="KW-0539">Nucleus</keyword>
<dbReference type="PROSITE" id="PS01264">
    <property type="entry name" value="TBOX_2"/>
    <property type="match status" value="1"/>
</dbReference>
<evidence type="ECO:0000256" key="6">
    <source>
        <dbReference type="ARBA" id="ARBA00023242"/>
    </source>
</evidence>
<dbReference type="EnsemblMetazoa" id="ENSAATROPT016088">
    <property type="protein sequence ID" value="ENSAATROPP014131"/>
    <property type="gene ID" value="ENSAATROPG013169"/>
</dbReference>
<proteinExistence type="predicted"/>
<dbReference type="GO" id="GO:0001707">
    <property type="term" value="P:mesoderm formation"/>
    <property type="evidence" value="ECO:0007669"/>
    <property type="project" value="TreeGrafter"/>
</dbReference>
<feature type="region of interest" description="Disordered" evidence="8">
    <location>
        <begin position="523"/>
        <end position="625"/>
    </location>
</feature>
<dbReference type="AlphaFoldDB" id="A0AAG5DSI6"/>
<dbReference type="GO" id="GO:0000785">
    <property type="term" value="C:chromatin"/>
    <property type="evidence" value="ECO:0007669"/>
    <property type="project" value="TreeGrafter"/>
</dbReference>
<evidence type="ECO:0000259" key="9">
    <source>
        <dbReference type="PROSITE" id="PS50252"/>
    </source>
</evidence>
<dbReference type="GO" id="GO:0005634">
    <property type="term" value="C:nucleus"/>
    <property type="evidence" value="ECO:0007669"/>
    <property type="project" value="UniProtKB-SubCell"/>
</dbReference>
<feature type="region of interest" description="Disordered" evidence="8">
    <location>
        <begin position="354"/>
        <end position="415"/>
    </location>
</feature>
<comment type="subcellular location">
    <subcellularLocation>
        <location evidence="1 7">Nucleus</location>
    </subcellularLocation>
</comment>
<dbReference type="InterPro" id="IPR001699">
    <property type="entry name" value="TF_T-box"/>
</dbReference>
<dbReference type="GO" id="GO:0045893">
    <property type="term" value="P:positive regulation of DNA-templated transcription"/>
    <property type="evidence" value="ECO:0007669"/>
    <property type="project" value="InterPro"/>
</dbReference>
<dbReference type="PANTHER" id="PTHR11267">
    <property type="entry name" value="T-BOX PROTEIN-RELATED"/>
    <property type="match status" value="1"/>
</dbReference>
<feature type="region of interest" description="Disordered" evidence="8">
    <location>
        <begin position="290"/>
        <end position="332"/>
    </location>
</feature>
<comment type="caution">
    <text evidence="7">Lacks conserved residue(s) required for the propagation of feature annotation.</text>
</comment>
<keyword evidence="3" id="KW-0805">Transcription regulation</keyword>
<feature type="compositionally biased region" description="Polar residues" evidence="8">
    <location>
        <begin position="290"/>
        <end position="330"/>
    </location>
</feature>
<dbReference type="InterPro" id="IPR046360">
    <property type="entry name" value="T-box_DNA-bd"/>
</dbReference>
<dbReference type="InterPro" id="IPR018186">
    <property type="entry name" value="TF_T-box_CS"/>
</dbReference>
<feature type="compositionally biased region" description="Gly residues" evidence="8">
    <location>
        <begin position="28"/>
        <end position="41"/>
    </location>
</feature>
<dbReference type="Proteomes" id="UP000075880">
    <property type="component" value="Unassembled WGS sequence"/>
</dbReference>
<feature type="compositionally biased region" description="Polar residues" evidence="8">
    <location>
        <begin position="564"/>
        <end position="573"/>
    </location>
</feature>
<keyword evidence="5" id="KW-0804">Transcription</keyword>
<dbReference type="Gene3D" id="2.60.40.820">
    <property type="entry name" value="Transcription factor, T-box"/>
    <property type="match status" value="1"/>
</dbReference>
<dbReference type="PANTHER" id="PTHR11267:SF106">
    <property type="entry name" value="T-RELATED PROTEIN"/>
    <property type="match status" value="1"/>
</dbReference>
<accession>A0AAG5DSI6</accession>
<feature type="compositionally biased region" description="Polar residues" evidence="8">
    <location>
        <begin position="368"/>
        <end position="392"/>
    </location>
</feature>
<evidence type="ECO:0000256" key="2">
    <source>
        <dbReference type="ARBA" id="ARBA00022473"/>
    </source>
</evidence>
<dbReference type="InterPro" id="IPR002070">
    <property type="entry name" value="TF_Brachyury"/>
</dbReference>
<dbReference type="SUPFAM" id="SSF49417">
    <property type="entry name" value="p53-like transcription factors"/>
    <property type="match status" value="1"/>
</dbReference>
<feature type="domain" description="T-box" evidence="9">
    <location>
        <begin position="81"/>
        <end position="257"/>
    </location>
</feature>
<evidence type="ECO:0000313" key="10">
    <source>
        <dbReference type="EnsemblMetazoa" id="ENSAATROPP014131"/>
    </source>
</evidence>
<evidence type="ECO:0000256" key="3">
    <source>
        <dbReference type="ARBA" id="ARBA00023015"/>
    </source>
</evidence>